<reference evidence="2 3" key="1">
    <citation type="submission" date="2019-01" db="EMBL/GenBank/DDBJ databases">
        <title>Complete genome sequence of Cohnella hallensis HS21 isolated from Korean fir (Abies koreana) rhizospheric soil.</title>
        <authorList>
            <person name="Jiang L."/>
            <person name="Kang S.W."/>
            <person name="Kim S."/>
            <person name="Jung J."/>
            <person name="Kim C.Y."/>
            <person name="Kim D.H."/>
            <person name="Kim S.W."/>
            <person name="Lee J."/>
        </authorList>
    </citation>
    <scope>NUCLEOTIDE SEQUENCE [LARGE SCALE GENOMIC DNA]</scope>
    <source>
        <strain evidence="2 3">HS21</strain>
    </source>
</reference>
<dbReference type="InterPro" id="IPR003607">
    <property type="entry name" value="HD/PDEase_dom"/>
</dbReference>
<dbReference type="PANTHER" id="PTHR45228:SF4">
    <property type="entry name" value="LIPOPROTEIN"/>
    <property type="match status" value="1"/>
</dbReference>
<accession>A0A3T1DC22</accession>
<dbReference type="Gene3D" id="1.10.3210.10">
    <property type="entry name" value="Hypothetical protein af1432"/>
    <property type="match status" value="1"/>
</dbReference>
<organism evidence="2 3">
    <name type="scientific">Cohnella abietis</name>
    <dbReference type="NCBI Taxonomy" id="2507935"/>
    <lineage>
        <taxon>Bacteria</taxon>
        <taxon>Bacillati</taxon>
        <taxon>Bacillota</taxon>
        <taxon>Bacilli</taxon>
        <taxon>Bacillales</taxon>
        <taxon>Paenibacillaceae</taxon>
        <taxon>Cohnella</taxon>
    </lineage>
</organism>
<dbReference type="RefSeq" id="WP_130614241.1">
    <property type="nucleotide sequence ID" value="NZ_AP019400.1"/>
</dbReference>
<evidence type="ECO:0000313" key="2">
    <source>
        <dbReference type="EMBL" id="BBI35508.1"/>
    </source>
</evidence>
<dbReference type="Proteomes" id="UP000289856">
    <property type="component" value="Chromosome"/>
</dbReference>
<dbReference type="NCBIfam" id="TIGR00277">
    <property type="entry name" value="HDIG"/>
    <property type="match status" value="1"/>
</dbReference>
<dbReference type="InterPro" id="IPR052020">
    <property type="entry name" value="Cyclic_di-GMP/3'3'-cGAMP_PDE"/>
</dbReference>
<name>A0A3T1DC22_9BACL</name>
<evidence type="ECO:0000313" key="3">
    <source>
        <dbReference type="Proteomes" id="UP000289856"/>
    </source>
</evidence>
<dbReference type="PROSITE" id="PS51832">
    <property type="entry name" value="HD_GYP"/>
    <property type="match status" value="1"/>
</dbReference>
<protein>
    <recommendedName>
        <fullName evidence="1">HD-GYP domain-containing protein</fullName>
    </recommendedName>
</protein>
<dbReference type="EMBL" id="AP019400">
    <property type="protein sequence ID" value="BBI35508.1"/>
    <property type="molecule type" value="Genomic_DNA"/>
</dbReference>
<dbReference type="SUPFAM" id="SSF109604">
    <property type="entry name" value="HD-domain/PDEase-like"/>
    <property type="match status" value="1"/>
</dbReference>
<dbReference type="OrthoDB" id="9759601at2"/>
<sequence length="196" mass="22833">MKDEWYLELLLQLLKKDATTYEHSLRVGKLCEIMAGHLNLDEKEAKHLIHGGYLHDIGKIHIPEDILKKDSTLTKEEWKMMQTHALLGSEMMCKYVSIDQEILEVIQFHHERWNGKGYPCGLSQNEIPKLARICGILDSFDSMVSIRPYCQSKTFAEAKEELVLCSGTQFDKEYVDIFIRWSASFEEVYLPQKIHK</sequence>
<feature type="domain" description="HD-GYP" evidence="1">
    <location>
        <begin position="1"/>
        <end position="194"/>
    </location>
</feature>
<dbReference type="SMART" id="SM00471">
    <property type="entry name" value="HDc"/>
    <property type="match status" value="1"/>
</dbReference>
<evidence type="ECO:0000259" key="1">
    <source>
        <dbReference type="PROSITE" id="PS51832"/>
    </source>
</evidence>
<dbReference type="InterPro" id="IPR037522">
    <property type="entry name" value="HD_GYP_dom"/>
</dbReference>
<gene>
    <name evidence="2" type="ORF">KCTCHS21_49070</name>
</gene>
<dbReference type="PANTHER" id="PTHR45228">
    <property type="entry name" value="CYCLIC DI-GMP PHOSPHODIESTERASE TM_0186-RELATED"/>
    <property type="match status" value="1"/>
</dbReference>
<keyword evidence="3" id="KW-1185">Reference proteome</keyword>
<dbReference type="CDD" id="cd00077">
    <property type="entry name" value="HDc"/>
    <property type="match status" value="1"/>
</dbReference>
<proteinExistence type="predicted"/>
<dbReference type="KEGG" id="cohn:KCTCHS21_49070"/>
<dbReference type="Pfam" id="PF13487">
    <property type="entry name" value="HD_5"/>
    <property type="match status" value="1"/>
</dbReference>
<dbReference type="InterPro" id="IPR006675">
    <property type="entry name" value="HDIG_dom"/>
</dbReference>
<dbReference type="AlphaFoldDB" id="A0A3T1DC22"/>